<dbReference type="Gene3D" id="1.20.1420.10">
    <property type="entry name" value="Talin, central domain"/>
    <property type="match status" value="1"/>
</dbReference>
<evidence type="ECO:0000313" key="3">
    <source>
        <dbReference type="Proteomes" id="UP000784294"/>
    </source>
</evidence>
<dbReference type="EMBL" id="CAAALY010083807">
    <property type="protein sequence ID" value="VEL26940.1"/>
    <property type="molecule type" value="Genomic_DNA"/>
</dbReference>
<feature type="region of interest" description="Disordered" evidence="1">
    <location>
        <begin position="24"/>
        <end position="47"/>
    </location>
</feature>
<dbReference type="AlphaFoldDB" id="A0A448X3G4"/>
<protein>
    <submittedName>
        <fullName evidence="2">Uncharacterized protein</fullName>
    </submittedName>
</protein>
<comment type="caution">
    <text evidence="2">The sequence shown here is derived from an EMBL/GenBank/DDBJ whole genome shotgun (WGS) entry which is preliminary data.</text>
</comment>
<evidence type="ECO:0000313" key="2">
    <source>
        <dbReference type="EMBL" id="VEL26940.1"/>
    </source>
</evidence>
<keyword evidence="3" id="KW-1185">Reference proteome</keyword>
<proteinExistence type="predicted"/>
<accession>A0A448X3G4</accession>
<sequence length="129" mass="12994">MSAQNCLLDATQLTQSIRLVALHARPAAPSTASSDPEPEVNVEIPCRSSSPGIEAQVRLLDSARDVVADLVGLLTQARAVAAASVGGTGHSAAGADASFGAGDDSQFAIDPLTSRQLNAALSEAAKQAS</sequence>
<gene>
    <name evidence="2" type="ORF">PXEA_LOCUS20380</name>
</gene>
<reference evidence="2" key="1">
    <citation type="submission" date="2018-11" db="EMBL/GenBank/DDBJ databases">
        <authorList>
            <consortium name="Pathogen Informatics"/>
        </authorList>
    </citation>
    <scope>NUCLEOTIDE SEQUENCE</scope>
</reference>
<evidence type="ECO:0000256" key="1">
    <source>
        <dbReference type="SAM" id="MobiDB-lite"/>
    </source>
</evidence>
<name>A0A448X3G4_9PLAT</name>
<organism evidence="2 3">
    <name type="scientific">Protopolystoma xenopodis</name>
    <dbReference type="NCBI Taxonomy" id="117903"/>
    <lineage>
        <taxon>Eukaryota</taxon>
        <taxon>Metazoa</taxon>
        <taxon>Spiralia</taxon>
        <taxon>Lophotrochozoa</taxon>
        <taxon>Platyhelminthes</taxon>
        <taxon>Monogenea</taxon>
        <taxon>Polyopisthocotylea</taxon>
        <taxon>Polystomatidea</taxon>
        <taxon>Polystomatidae</taxon>
        <taxon>Protopolystoma</taxon>
    </lineage>
</organism>
<dbReference type="Proteomes" id="UP000784294">
    <property type="component" value="Unassembled WGS sequence"/>
</dbReference>